<dbReference type="Gene3D" id="3.10.450.50">
    <property type="match status" value="1"/>
</dbReference>
<dbReference type="OrthoDB" id="9807600at2"/>
<keyword evidence="1" id="KW-0732">Signal</keyword>
<accession>A1ZQZ5</accession>
<dbReference type="PIRSF" id="PIRSF028288">
    <property type="entry name" value="UCP028288"/>
    <property type="match status" value="1"/>
</dbReference>
<organism evidence="2 3">
    <name type="scientific">Microscilla marina ATCC 23134</name>
    <dbReference type="NCBI Taxonomy" id="313606"/>
    <lineage>
        <taxon>Bacteria</taxon>
        <taxon>Pseudomonadati</taxon>
        <taxon>Bacteroidota</taxon>
        <taxon>Cytophagia</taxon>
        <taxon>Cytophagales</taxon>
        <taxon>Microscillaceae</taxon>
        <taxon>Microscilla</taxon>
    </lineage>
</organism>
<dbReference type="InterPro" id="IPR016878">
    <property type="entry name" value="MICAH-like"/>
</dbReference>
<sequence>MFRRSTFILLSAFAVFACNQVNEKETSEAENNKKQIIKDKSTQCITSAEVVAAQQQWGAGIVKIGKVFNDGGDYKQAAKAHIESLYGYDLGMVLFKPTLASEDQFRETFDAALSYFVGGNETYAEDKGFAIAPYTKVRWENSGIYANVCDMAIAMGNYYFTTKSGKEIKVEYTFGYVKDKNGKLRIVAHKSALPYNPG</sequence>
<protein>
    <submittedName>
        <fullName evidence="2">Lipoprotein, putative</fullName>
    </submittedName>
</protein>
<name>A1ZQZ5_MICM2</name>
<evidence type="ECO:0000256" key="1">
    <source>
        <dbReference type="SAM" id="SignalP"/>
    </source>
</evidence>
<reference evidence="2 3" key="1">
    <citation type="submission" date="2007-01" db="EMBL/GenBank/DDBJ databases">
        <authorList>
            <person name="Haygood M."/>
            <person name="Podell S."/>
            <person name="Anderson C."/>
            <person name="Hopkinson B."/>
            <person name="Roe K."/>
            <person name="Barbeau K."/>
            <person name="Gaasterland T."/>
            <person name="Ferriera S."/>
            <person name="Johnson J."/>
            <person name="Kravitz S."/>
            <person name="Beeson K."/>
            <person name="Sutton G."/>
            <person name="Rogers Y.-H."/>
            <person name="Friedman R."/>
            <person name="Frazier M."/>
            <person name="Venter J.C."/>
        </authorList>
    </citation>
    <scope>NUCLEOTIDE SEQUENCE [LARGE SCALE GENOMIC DNA]</scope>
    <source>
        <strain evidence="2 3">ATCC 23134</strain>
    </source>
</reference>
<feature type="chain" id="PRO_5002641818" evidence="1">
    <location>
        <begin position="18"/>
        <end position="198"/>
    </location>
</feature>
<dbReference type="EMBL" id="AAWS01000025">
    <property type="protein sequence ID" value="EAY27300.1"/>
    <property type="molecule type" value="Genomic_DNA"/>
</dbReference>
<keyword evidence="2" id="KW-0449">Lipoprotein</keyword>
<evidence type="ECO:0000313" key="2">
    <source>
        <dbReference type="EMBL" id="EAY27300.1"/>
    </source>
</evidence>
<comment type="caution">
    <text evidence="2">The sequence shown here is derived from an EMBL/GenBank/DDBJ whole genome shotgun (WGS) entry which is preliminary data.</text>
</comment>
<dbReference type="eggNOG" id="COG4337">
    <property type="taxonomic scope" value="Bacteria"/>
</dbReference>
<proteinExistence type="predicted"/>
<evidence type="ECO:0000313" key="3">
    <source>
        <dbReference type="Proteomes" id="UP000004095"/>
    </source>
</evidence>
<dbReference type="Proteomes" id="UP000004095">
    <property type="component" value="Unassembled WGS sequence"/>
</dbReference>
<dbReference type="AlphaFoldDB" id="A1ZQZ5"/>
<keyword evidence="3" id="KW-1185">Reference proteome</keyword>
<feature type="signal peptide" evidence="1">
    <location>
        <begin position="1"/>
        <end position="17"/>
    </location>
</feature>
<dbReference type="PROSITE" id="PS51257">
    <property type="entry name" value="PROKAR_LIPOPROTEIN"/>
    <property type="match status" value="1"/>
</dbReference>
<dbReference type="RefSeq" id="WP_002700003.1">
    <property type="nucleotide sequence ID" value="NZ_AAWS01000025.1"/>
</dbReference>
<gene>
    <name evidence="2" type="ORF">M23134_06610</name>
</gene>